<organism evidence="1 2">
    <name type="scientific">Amycolatopsis pigmentata</name>
    <dbReference type="NCBI Taxonomy" id="450801"/>
    <lineage>
        <taxon>Bacteria</taxon>
        <taxon>Bacillati</taxon>
        <taxon>Actinomycetota</taxon>
        <taxon>Actinomycetes</taxon>
        <taxon>Pseudonocardiales</taxon>
        <taxon>Pseudonocardiaceae</taxon>
        <taxon>Amycolatopsis</taxon>
    </lineage>
</organism>
<proteinExistence type="predicted"/>
<dbReference type="SUPFAM" id="SSF52317">
    <property type="entry name" value="Class I glutamine amidotransferase-like"/>
    <property type="match status" value="1"/>
</dbReference>
<dbReference type="Gene3D" id="3.40.50.880">
    <property type="match status" value="1"/>
</dbReference>
<dbReference type="Proteomes" id="UP001597417">
    <property type="component" value="Unassembled WGS sequence"/>
</dbReference>
<dbReference type="GO" id="GO:0016787">
    <property type="term" value="F:hydrolase activity"/>
    <property type="evidence" value="ECO:0007669"/>
    <property type="project" value="UniProtKB-KW"/>
</dbReference>
<dbReference type="InterPro" id="IPR044668">
    <property type="entry name" value="PuuD-like"/>
</dbReference>
<keyword evidence="2" id="KW-1185">Reference proteome</keyword>
<accession>A0ABW5FKF7</accession>
<dbReference type="PANTHER" id="PTHR43235">
    <property type="entry name" value="GLUTAMINE AMIDOTRANSFERASE PB2B2.05-RELATED"/>
    <property type="match status" value="1"/>
</dbReference>
<keyword evidence="1" id="KW-0378">Hydrolase</keyword>
<dbReference type="InterPro" id="IPR029062">
    <property type="entry name" value="Class_I_gatase-like"/>
</dbReference>
<dbReference type="PANTHER" id="PTHR43235:SF1">
    <property type="entry name" value="GLUTAMINE AMIDOTRANSFERASE PB2B2.05-RELATED"/>
    <property type="match status" value="1"/>
</dbReference>
<reference evidence="2" key="1">
    <citation type="journal article" date="2019" name="Int. J. Syst. Evol. Microbiol.">
        <title>The Global Catalogue of Microorganisms (GCM) 10K type strain sequencing project: providing services to taxonomists for standard genome sequencing and annotation.</title>
        <authorList>
            <consortium name="The Broad Institute Genomics Platform"/>
            <consortium name="The Broad Institute Genome Sequencing Center for Infectious Disease"/>
            <person name="Wu L."/>
            <person name="Ma J."/>
        </authorList>
    </citation>
    <scope>NUCLEOTIDE SEQUENCE [LARGE SCALE GENOMIC DNA]</scope>
    <source>
        <strain evidence="2">CGMCC 4.7645</strain>
    </source>
</reference>
<gene>
    <name evidence="1" type="ORF">ACFSXZ_03920</name>
</gene>
<dbReference type="InterPro" id="IPR011697">
    <property type="entry name" value="Peptidase_C26"/>
</dbReference>
<dbReference type="EMBL" id="JBHUKR010000004">
    <property type="protein sequence ID" value="MFD2415470.1"/>
    <property type="molecule type" value="Genomic_DNA"/>
</dbReference>
<name>A0ABW5FKF7_9PSEU</name>
<dbReference type="PROSITE" id="PS51273">
    <property type="entry name" value="GATASE_TYPE_1"/>
    <property type="match status" value="1"/>
</dbReference>
<dbReference type="Pfam" id="PF07722">
    <property type="entry name" value="Peptidase_C26"/>
    <property type="match status" value="1"/>
</dbReference>
<evidence type="ECO:0000313" key="1">
    <source>
        <dbReference type="EMBL" id="MFD2415470.1"/>
    </source>
</evidence>
<protein>
    <submittedName>
        <fullName evidence="1">Gamma-glutamyl-gamma-aminobutyrate hydrolase family protein</fullName>
    </submittedName>
</protein>
<sequence>MAGDPVVGVSGCARPGGADGGQLYRVDDKYVLAIAEEIGALPLMIPPIGPLLAVPRLLELVDGLLLTGSLSDIHPAAWHVTETPRASATLDRDRDATVIPLIPEALRAGIPILAICRGLHEVNVAFGGSIGELADKRRHRGYTDLPESAVTEPEAFYGKVHPLRIEPGGLLAEFAAGSAQPWVNSYHQQVIATLASGLTVEAYSPDGYVEAVSRTHDPGVCLAVQWHPEHRIARDWPLSKAIFAWFGAQTRRRAQARGLPRSAADTSRGAC</sequence>
<evidence type="ECO:0000313" key="2">
    <source>
        <dbReference type="Proteomes" id="UP001597417"/>
    </source>
</evidence>
<dbReference type="RefSeq" id="WP_378261289.1">
    <property type="nucleotide sequence ID" value="NZ_JBHUKR010000004.1"/>
</dbReference>
<comment type="caution">
    <text evidence="1">The sequence shown here is derived from an EMBL/GenBank/DDBJ whole genome shotgun (WGS) entry which is preliminary data.</text>
</comment>